<organism evidence="3 4">
    <name type="scientific">Pomacea canaliculata</name>
    <name type="common">Golden apple snail</name>
    <dbReference type="NCBI Taxonomy" id="400727"/>
    <lineage>
        <taxon>Eukaryota</taxon>
        <taxon>Metazoa</taxon>
        <taxon>Spiralia</taxon>
        <taxon>Lophotrochozoa</taxon>
        <taxon>Mollusca</taxon>
        <taxon>Gastropoda</taxon>
        <taxon>Caenogastropoda</taxon>
        <taxon>Architaenioglossa</taxon>
        <taxon>Ampullarioidea</taxon>
        <taxon>Ampullariidae</taxon>
        <taxon>Pomacea</taxon>
    </lineage>
</organism>
<dbReference type="AlphaFoldDB" id="A0A2T7Q103"/>
<feature type="domain" description="BMERB" evidence="2">
    <location>
        <begin position="88"/>
        <end position="239"/>
    </location>
</feature>
<feature type="compositionally biased region" description="Basic and acidic residues" evidence="1">
    <location>
        <begin position="1"/>
        <end position="13"/>
    </location>
</feature>
<name>A0A2T7Q103_POMCA</name>
<evidence type="ECO:0000313" key="4">
    <source>
        <dbReference type="Proteomes" id="UP000245119"/>
    </source>
</evidence>
<sequence length="266" mass="30953">MLDAKEKEEKKSDMNSLDPMRQLLGQEPDTEVVFLRKKIPVSDVKTADGPGHLQAAAYGPRKKVSVDVKFDFGVSLKSPTKEQHTPPQRPPPPKITPTHLSAIELHQQLLEIDGKLSELELKGRDLEDSIRSVTTAEDEDEMLMEWFKLVTKKNELVRKEADLVYQSREQTLEDEQVQIDSQLHYLLGKEDAEKSFEEKEEEEYLIQRKLEIVNQRNCIVDSIDEDRLRYEEEDRNVAQLMESKGEICYKLEWAMLYIIQTFQTMM</sequence>
<comment type="caution">
    <text evidence="3">The sequence shown here is derived from an EMBL/GenBank/DDBJ whole genome shotgun (WGS) entry which is preliminary data.</text>
</comment>
<dbReference type="InterPro" id="IPR022735">
    <property type="entry name" value="bMERB_dom"/>
</dbReference>
<evidence type="ECO:0000259" key="2">
    <source>
        <dbReference type="PROSITE" id="PS51848"/>
    </source>
</evidence>
<proteinExistence type="predicted"/>
<evidence type="ECO:0000313" key="3">
    <source>
        <dbReference type="EMBL" id="PVD39356.1"/>
    </source>
</evidence>
<dbReference type="EMBL" id="PZQS01000001">
    <property type="protein sequence ID" value="PVD39356.1"/>
    <property type="molecule type" value="Genomic_DNA"/>
</dbReference>
<dbReference type="STRING" id="400727.A0A2T7Q103"/>
<dbReference type="PANTHER" id="PTHR23167">
    <property type="entry name" value="CALPONIN HOMOLOGY DOMAIN-CONTAINING PROTEIN DDB_G0272472-RELATED"/>
    <property type="match status" value="1"/>
</dbReference>
<gene>
    <name evidence="3" type="ORF">C0Q70_01986</name>
</gene>
<dbReference type="Pfam" id="PF12130">
    <property type="entry name" value="bMERB_dom"/>
    <property type="match status" value="1"/>
</dbReference>
<dbReference type="OrthoDB" id="8062037at2759"/>
<dbReference type="Proteomes" id="UP000245119">
    <property type="component" value="Linkage Group LG1"/>
</dbReference>
<accession>A0A2T7Q103</accession>
<dbReference type="PANTHER" id="PTHR23167:SF46">
    <property type="entry name" value="EPS15 HOMOLOGY DOMAIN CONTAINING PROTEIN-BINDING PROTEIN 1, ISOFORM F"/>
    <property type="match status" value="1"/>
</dbReference>
<reference evidence="3 4" key="1">
    <citation type="submission" date="2018-04" db="EMBL/GenBank/DDBJ databases">
        <title>The genome of golden apple snail Pomacea canaliculata provides insight into stress tolerance and invasive adaptation.</title>
        <authorList>
            <person name="Liu C."/>
            <person name="Liu B."/>
            <person name="Ren Y."/>
            <person name="Zhang Y."/>
            <person name="Wang H."/>
            <person name="Li S."/>
            <person name="Jiang F."/>
            <person name="Yin L."/>
            <person name="Zhang G."/>
            <person name="Qian W."/>
            <person name="Fan W."/>
        </authorList>
    </citation>
    <scope>NUCLEOTIDE SEQUENCE [LARGE SCALE GENOMIC DNA]</scope>
    <source>
        <strain evidence="3">SZHN2017</strain>
        <tissue evidence="3">Muscle</tissue>
    </source>
</reference>
<feature type="region of interest" description="Disordered" evidence="1">
    <location>
        <begin position="1"/>
        <end position="25"/>
    </location>
</feature>
<keyword evidence="4" id="KW-1185">Reference proteome</keyword>
<protein>
    <recommendedName>
        <fullName evidence="2">BMERB domain-containing protein</fullName>
    </recommendedName>
</protein>
<dbReference type="SMART" id="SM01203">
    <property type="entry name" value="DUF3585"/>
    <property type="match status" value="1"/>
</dbReference>
<dbReference type="PROSITE" id="PS51848">
    <property type="entry name" value="BMERB"/>
    <property type="match status" value="1"/>
</dbReference>
<dbReference type="InterPro" id="IPR050540">
    <property type="entry name" value="F-actin_Monoox_Mical"/>
</dbReference>
<evidence type="ECO:0000256" key="1">
    <source>
        <dbReference type="SAM" id="MobiDB-lite"/>
    </source>
</evidence>